<reference evidence="1" key="1">
    <citation type="submission" date="2014-07" db="EMBL/GenBank/DDBJ databases">
        <authorList>
            <person name="Martin A.A"/>
            <person name="De Silva N."/>
        </authorList>
    </citation>
    <scope>NUCLEOTIDE SEQUENCE</scope>
</reference>
<evidence type="ECO:0000313" key="1">
    <source>
        <dbReference type="Proteomes" id="UP000035680"/>
    </source>
</evidence>
<sequence length="151" mass="17314">MKFVNNLLKKVNKIYIPKTLIYDSTDSVNHHFRHDFISSKHVIFLDEDFCVSYILNTNGIIYSKTIRSNNQVNDLVKAIKNKKSCARDMVIQNDYVPINSNSATFCKILRDDMCQAALGQNNQCVRMSSAALIMAFIKSPVNWVKFDINKS</sequence>
<organism evidence="1 2">
    <name type="scientific">Strongyloides venezuelensis</name>
    <name type="common">Threadworm</name>
    <dbReference type="NCBI Taxonomy" id="75913"/>
    <lineage>
        <taxon>Eukaryota</taxon>
        <taxon>Metazoa</taxon>
        <taxon>Ecdysozoa</taxon>
        <taxon>Nematoda</taxon>
        <taxon>Chromadorea</taxon>
        <taxon>Rhabditida</taxon>
        <taxon>Tylenchina</taxon>
        <taxon>Panagrolaimomorpha</taxon>
        <taxon>Strongyloidoidea</taxon>
        <taxon>Strongyloididae</taxon>
        <taxon>Strongyloides</taxon>
    </lineage>
</organism>
<dbReference type="Proteomes" id="UP000035680">
    <property type="component" value="Unassembled WGS sequence"/>
</dbReference>
<proteinExistence type="predicted"/>
<dbReference type="AlphaFoldDB" id="A0A0K0FS29"/>
<evidence type="ECO:0000313" key="2">
    <source>
        <dbReference type="WBParaSite" id="SVE_1308800.1"/>
    </source>
</evidence>
<name>A0A0K0FS29_STRVS</name>
<dbReference type="WBParaSite" id="SVE_1308800.1">
    <property type="protein sequence ID" value="SVE_1308800.1"/>
    <property type="gene ID" value="SVE_1308800"/>
</dbReference>
<accession>A0A0K0FS29</accession>
<reference evidence="2" key="2">
    <citation type="submission" date="2015-08" db="UniProtKB">
        <authorList>
            <consortium name="WormBaseParasite"/>
        </authorList>
    </citation>
    <scope>IDENTIFICATION</scope>
</reference>
<protein>
    <submittedName>
        <fullName evidence="2">Late expression factor-8</fullName>
    </submittedName>
</protein>
<keyword evidence="1" id="KW-1185">Reference proteome</keyword>